<sequence length="92" mass="10997">MHSHYIFGILMISYVFAMLFNFIISYKIFKEEKLINGFFDFLLKSSYLNFKYFNILFGKEKISNIFYLKLLRINLALGVFILSLIIINIFCL</sequence>
<keyword evidence="1" id="KW-1133">Transmembrane helix</keyword>
<keyword evidence="1" id="KW-0812">Transmembrane</keyword>
<keyword evidence="1" id="KW-0472">Membrane</keyword>
<dbReference type="EMBL" id="FM999788">
    <property type="protein sequence ID" value="CAX50705.1"/>
    <property type="molecule type" value="Genomic_DNA"/>
</dbReference>
<evidence type="ECO:0000313" key="3">
    <source>
        <dbReference type="Proteomes" id="UP000002076"/>
    </source>
</evidence>
<organism evidence="2 3">
    <name type="scientific">Neisseria meningitidis serogroup C (strain 8013)</name>
    <dbReference type="NCBI Taxonomy" id="604162"/>
    <lineage>
        <taxon>Bacteria</taxon>
        <taxon>Pseudomonadati</taxon>
        <taxon>Pseudomonadota</taxon>
        <taxon>Betaproteobacteria</taxon>
        <taxon>Neisseriales</taxon>
        <taxon>Neisseriaceae</taxon>
        <taxon>Neisseria</taxon>
    </lineage>
</organism>
<dbReference type="AlphaFoldDB" id="A0A9K2KR47"/>
<dbReference type="Proteomes" id="UP000002076">
    <property type="component" value="Chromosome"/>
</dbReference>
<name>A0A9K2KR47_NEIM8</name>
<dbReference type="KEGG" id="nmt:NMV_1908"/>
<accession>A0A9K2KR47</accession>
<evidence type="ECO:0000256" key="1">
    <source>
        <dbReference type="SAM" id="Phobius"/>
    </source>
</evidence>
<gene>
    <name evidence="2" type="ordered locus">NMV_1908</name>
</gene>
<feature type="transmembrane region" description="Helical" evidence="1">
    <location>
        <begin position="70"/>
        <end position="90"/>
    </location>
</feature>
<reference evidence="2 3" key="1">
    <citation type="journal article" date="2009" name="Genome Biol.">
        <title>NeMeSys: a biological resource for narrowing the gap between sequence and function in the human pathogen Neisseria meningitidis.</title>
        <authorList>
            <person name="Rusniok C."/>
            <person name="Vallenet D."/>
            <person name="Floquet S."/>
            <person name="Ewles H."/>
            <person name="Mouze-Soulama C."/>
            <person name="Brown D."/>
            <person name="Lajus A."/>
            <person name="Buchrieser C."/>
            <person name="Medigue C."/>
            <person name="Glaser P."/>
            <person name="Pelicic V."/>
        </authorList>
    </citation>
    <scope>NUCLEOTIDE SEQUENCE [LARGE SCALE GENOMIC DNA]</scope>
    <source>
        <strain evidence="2 3">8013</strain>
    </source>
</reference>
<proteinExistence type="predicted"/>
<protein>
    <submittedName>
        <fullName evidence="2">Hypothetical integral membrane protein</fullName>
    </submittedName>
</protein>
<feature type="transmembrane region" description="Helical" evidence="1">
    <location>
        <begin position="6"/>
        <end position="24"/>
    </location>
</feature>
<evidence type="ECO:0000313" key="2">
    <source>
        <dbReference type="EMBL" id="CAX50705.1"/>
    </source>
</evidence>